<proteinExistence type="predicted"/>
<feature type="signal peptide" evidence="1">
    <location>
        <begin position="1"/>
        <end position="23"/>
    </location>
</feature>
<name>A0ABV6D802_9HYPH</name>
<organism evidence="2 3">
    <name type="scientific">Chelativorans intermedius</name>
    <dbReference type="NCBI Taxonomy" id="515947"/>
    <lineage>
        <taxon>Bacteria</taxon>
        <taxon>Pseudomonadati</taxon>
        <taxon>Pseudomonadota</taxon>
        <taxon>Alphaproteobacteria</taxon>
        <taxon>Hyphomicrobiales</taxon>
        <taxon>Phyllobacteriaceae</taxon>
        <taxon>Chelativorans</taxon>
    </lineage>
</organism>
<keyword evidence="3" id="KW-1185">Reference proteome</keyword>
<feature type="chain" id="PRO_5046751508" evidence="1">
    <location>
        <begin position="24"/>
        <end position="170"/>
    </location>
</feature>
<comment type="caution">
    <text evidence="2">The sequence shown here is derived from an EMBL/GenBank/DDBJ whole genome shotgun (WGS) entry which is preliminary data.</text>
</comment>
<sequence>MPNWKKMIAAGALVLAMAGPVLADSNGWWEHRSGLGMDRMMGGWGAGGPMMGYHGGDYMLDRIDGRLAFLETELKISEEQVPAWKELSDVIRATAETHNDAMETMIETVHDDDFWTRPLPERLAFQQAHMEARLEEIKATSQAVEKFYAILNADQQKVADEIVLRPWAWA</sequence>
<dbReference type="EMBL" id="JBHLXD010000014">
    <property type="protein sequence ID" value="MFC0208741.1"/>
    <property type="molecule type" value="Genomic_DNA"/>
</dbReference>
<dbReference type="RefSeq" id="WP_261522147.1">
    <property type="nucleotide sequence ID" value="NZ_JAODNW010000022.1"/>
</dbReference>
<evidence type="ECO:0000313" key="3">
    <source>
        <dbReference type="Proteomes" id="UP001589755"/>
    </source>
</evidence>
<evidence type="ECO:0000313" key="2">
    <source>
        <dbReference type="EMBL" id="MFC0208741.1"/>
    </source>
</evidence>
<gene>
    <name evidence="2" type="ORF">ACFFJ2_10055</name>
</gene>
<accession>A0ABV6D802</accession>
<protein>
    <submittedName>
        <fullName evidence="2">Spy/CpxP family protein refolding chaperone</fullName>
    </submittedName>
</protein>
<dbReference type="Pfam" id="PF07813">
    <property type="entry name" value="LTXXQ"/>
    <property type="match status" value="1"/>
</dbReference>
<reference evidence="2 3" key="1">
    <citation type="submission" date="2024-09" db="EMBL/GenBank/DDBJ databases">
        <authorList>
            <person name="Sun Q."/>
            <person name="Mori K."/>
        </authorList>
    </citation>
    <scope>NUCLEOTIDE SEQUENCE [LARGE SCALE GENOMIC DNA]</scope>
    <source>
        <strain evidence="2 3">CCM 8543</strain>
    </source>
</reference>
<dbReference type="Proteomes" id="UP001589755">
    <property type="component" value="Unassembled WGS sequence"/>
</dbReference>
<keyword evidence="1" id="KW-0732">Signal</keyword>
<dbReference type="InterPro" id="IPR012899">
    <property type="entry name" value="LTXXQ"/>
</dbReference>
<evidence type="ECO:0000256" key="1">
    <source>
        <dbReference type="SAM" id="SignalP"/>
    </source>
</evidence>